<proteinExistence type="predicted"/>
<protein>
    <submittedName>
        <fullName evidence="3">Uncharacterized conserved protein, heparinase superfamily</fullName>
    </submittedName>
</protein>
<sequence>MASKPARRTPIWRLLSRRIAADLRLGFRLSALGRWTQMGATPERLLIAHQDIRTADPTVAADIYAGVFVFSGQIVEAGGRSPFEIEPAPSPEWAAALHGFGWLRHLRASDSPLSRSNARALVDDWVRSSAKLPDIAWRPDVVARRILSWLSQSPLILEGCDRPFYQRFMRSLARQVRFLRHSFSDVQDGLPRLQAAAALVAAAVSISGQERHVRSALRVLDLELERQFLPDGGHVSRNPAAILDALIEILPIRQAISARGVSPSPTLMGTIDRMMPMIRFFRHGDGSFARFNGVGVTPRGLVATVMAHDDSFGTAPANASHSGYQRVEGGQAVVIMDTGAPPPAAVSASAHAGALSFEFSSGQNLIVVNCGAPASNRGEWRTAARSTAAHSTLVVDDASSVRFLSGRLERWLGPLILEGPGPIEVHREDTPDHVVLTAAHDGYQGRFGVIHERAIALTADGRRLNGIDRLQPAEGSAAMAERYAIRFHLHPSVRASRAAGGSSVLIVCPDGEAWQFTANGAEIALEESIFLAGLQGVRRTEQIVLHGRVDANPDVAWRFDRQAAGRSAARRAPPSEAPRLF</sequence>
<comment type="subcellular location">
    <subcellularLocation>
        <location evidence="1">Cell envelope</location>
    </subcellularLocation>
</comment>
<evidence type="ECO:0000313" key="3">
    <source>
        <dbReference type="EMBL" id="SHO65970.1"/>
    </source>
</evidence>
<dbReference type="Gene3D" id="1.50.10.100">
    <property type="entry name" value="Chondroitin AC/alginate lyase"/>
    <property type="match status" value="1"/>
</dbReference>
<feature type="domain" description="Heparinase II/III-like C-terminal" evidence="2">
    <location>
        <begin position="315"/>
        <end position="557"/>
    </location>
</feature>
<dbReference type="InterPro" id="IPR008929">
    <property type="entry name" value="Chondroitin_lyas"/>
</dbReference>
<keyword evidence="4" id="KW-1185">Reference proteome</keyword>
<organism evidence="3 4">
    <name type="scientific">Pseudoxanthobacter soli DSM 19599</name>
    <dbReference type="NCBI Taxonomy" id="1123029"/>
    <lineage>
        <taxon>Bacteria</taxon>
        <taxon>Pseudomonadati</taxon>
        <taxon>Pseudomonadota</taxon>
        <taxon>Alphaproteobacteria</taxon>
        <taxon>Hyphomicrobiales</taxon>
        <taxon>Segnochrobactraceae</taxon>
        <taxon>Pseudoxanthobacter</taxon>
    </lineage>
</organism>
<dbReference type="AlphaFoldDB" id="A0A1M7ZM47"/>
<gene>
    <name evidence="3" type="ORF">SAMN02745172_02619</name>
</gene>
<dbReference type="RefSeq" id="WP_084564618.1">
    <property type="nucleotide sequence ID" value="NZ_FRXO01000005.1"/>
</dbReference>
<dbReference type="GO" id="GO:0030313">
    <property type="term" value="C:cell envelope"/>
    <property type="evidence" value="ECO:0007669"/>
    <property type="project" value="UniProtKB-SubCell"/>
</dbReference>
<dbReference type="InterPro" id="IPR012480">
    <property type="entry name" value="Hepar_II_III_C"/>
</dbReference>
<accession>A0A1M7ZM47</accession>
<evidence type="ECO:0000313" key="4">
    <source>
        <dbReference type="Proteomes" id="UP000186406"/>
    </source>
</evidence>
<dbReference type="STRING" id="1123029.SAMN02745172_02619"/>
<evidence type="ECO:0000259" key="2">
    <source>
        <dbReference type="Pfam" id="PF07940"/>
    </source>
</evidence>
<dbReference type="EMBL" id="FRXO01000005">
    <property type="protein sequence ID" value="SHO65970.1"/>
    <property type="molecule type" value="Genomic_DNA"/>
</dbReference>
<dbReference type="Gene3D" id="2.70.98.70">
    <property type="match status" value="1"/>
</dbReference>
<reference evidence="3 4" key="1">
    <citation type="submission" date="2016-12" db="EMBL/GenBank/DDBJ databases">
        <authorList>
            <person name="Song W.-J."/>
            <person name="Kurnit D.M."/>
        </authorList>
    </citation>
    <scope>NUCLEOTIDE SEQUENCE [LARGE SCALE GENOMIC DNA]</scope>
    <source>
        <strain evidence="3 4">DSM 19599</strain>
    </source>
</reference>
<dbReference type="Proteomes" id="UP000186406">
    <property type="component" value="Unassembled WGS sequence"/>
</dbReference>
<evidence type="ECO:0000256" key="1">
    <source>
        <dbReference type="ARBA" id="ARBA00004196"/>
    </source>
</evidence>
<name>A0A1M7ZM47_9HYPH</name>
<dbReference type="GO" id="GO:0016829">
    <property type="term" value="F:lyase activity"/>
    <property type="evidence" value="ECO:0007669"/>
    <property type="project" value="InterPro"/>
</dbReference>
<dbReference type="Pfam" id="PF07940">
    <property type="entry name" value="Hepar_II_III_C"/>
    <property type="match status" value="1"/>
</dbReference>